<dbReference type="Gene3D" id="1.10.3210.10">
    <property type="entry name" value="Hypothetical protein af1432"/>
    <property type="match status" value="1"/>
</dbReference>
<dbReference type="InterPro" id="IPR013976">
    <property type="entry name" value="HDOD"/>
</dbReference>
<dbReference type="Proteomes" id="UP001231109">
    <property type="component" value="Unassembled WGS sequence"/>
</dbReference>
<dbReference type="RefSeq" id="WP_305976234.1">
    <property type="nucleotide sequence ID" value="NZ_JAPJDZ010000030.1"/>
</dbReference>
<dbReference type="PANTHER" id="PTHR33525:SF4">
    <property type="entry name" value="CYCLIC DI-GMP PHOSPHODIESTERASE CDGJ"/>
    <property type="match status" value="1"/>
</dbReference>
<feature type="domain" description="HDOD" evidence="1">
    <location>
        <begin position="96"/>
        <end position="310"/>
    </location>
</feature>
<accession>A0ABT9I077</accession>
<dbReference type="PANTHER" id="PTHR33525">
    <property type="match status" value="1"/>
</dbReference>
<dbReference type="EMBL" id="JAPJDZ010000030">
    <property type="protein sequence ID" value="MDP5136768.1"/>
    <property type="molecule type" value="Genomic_DNA"/>
</dbReference>
<proteinExistence type="predicted"/>
<dbReference type="SUPFAM" id="SSF109604">
    <property type="entry name" value="HD-domain/PDEase-like"/>
    <property type="match status" value="1"/>
</dbReference>
<protein>
    <submittedName>
        <fullName evidence="2">HDOD domain-containing protein</fullName>
    </submittedName>
</protein>
<keyword evidence="3" id="KW-1185">Reference proteome</keyword>
<name>A0ABT9I077_9GAMM</name>
<reference evidence="2 3" key="1">
    <citation type="submission" date="2022-11" db="EMBL/GenBank/DDBJ databases">
        <title>Viruses from the air-sea interface of a natural surface slick.</title>
        <authorList>
            <person name="Rahlff J."/>
            <person name="Holmfeldt K."/>
        </authorList>
    </citation>
    <scope>NUCLEOTIDE SEQUENCE [LARGE SCALE GENOMIC DNA]</scope>
    <source>
        <strain evidence="2 3">SMS4</strain>
    </source>
</reference>
<comment type="caution">
    <text evidence="2">The sequence shown here is derived from an EMBL/GenBank/DDBJ whole genome shotgun (WGS) entry which is preliminary data.</text>
</comment>
<sequence length="376" mass="42289">MITTSVPIADEMVRRFFDLLIGVNPEHKRLGYQIRTGQLHSERTLLAIEAQAQRHRVAGAQAKAQLAEFAQAHLHDEVADELVRKMHNIEHVKSSIFDPTETFYLLLDALSSKAVTVNKLDPIIAQTPWLIEDLLKLVNQPQYRNRTASGALVKDVKTAVRFIGVESLLLIIPVYAMKRMMPHSTEPFTNLKNRLWDYSLAVAIAAKKLAENSAEYPYAAFCVGLFHSLGHIVVTRNYLRTYQQVKHTQLLQARDSRDVQLTDVLDSLEPDGSFLCESIQEFSAVLSADIISRWQLQSLPLCQTLDQLAEGVGFVGSSPLARLVLQAQTYVQLQSLKQNNQVSDSECNQWFNSVQLTAESINLLNQADLKRLGVEI</sequence>
<dbReference type="PROSITE" id="PS51833">
    <property type="entry name" value="HDOD"/>
    <property type="match status" value="1"/>
</dbReference>
<dbReference type="Pfam" id="PF08668">
    <property type="entry name" value="HDOD"/>
    <property type="match status" value="1"/>
</dbReference>
<evidence type="ECO:0000259" key="1">
    <source>
        <dbReference type="PROSITE" id="PS51833"/>
    </source>
</evidence>
<evidence type="ECO:0000313" key="2">
    <source>
        <dbReference type="EMBL" id="MDP5136768.1"/>
    </source>
</evidence>
<evidence type="ECO:0000313" key="3">
    <source>
        <dbReference type="Proteomes" id="UP001231109"/>
    </source>
</evidence>
<dbReference type="InterPro" id="IPR052340">
    <property type="entry name" value="RNase_Y/CdgJ"/>
</dbReference>
<gene>
    <name evidence="2" type="ORF">ORJ04_12495</name>
</gene>
<organism evidence="2 3">
    <name type="scientific">Rheinheimera baltica</name>
    <dbReference type="NCBI Taxonomy" id="67576"/>
    <lineage>
        <taxon>Bacteria</taxon>
        <taxon>Pseudomonadati</taxon>
        <taxon>Pseudomonadota</taxon>
        <taxon>Gammaproteobacteria</taxon>
        <taxon>Chromatiales</taxon>
        <taxon>Chromatiaceae</taxon>
        <taxon>Rheinheimera</taxon>
    </lineage>
</organism>